<dbReference type="GO" id="GO:0008168">
    <property type="term" value="F:methyltransferase activity"/>
    <property type="evidence" value="ECO:0007669"/>
    <property type="project" value="UniProtKB-KW"/>
</dbReference>
<dbReference type="InterPro" id="IPR023368">
    <property type="entry name" value="UPF0066_cons_site"/>
</dbReference>
<keyword evidence="1" id="KW-0949">S-adenosyl-L-methionine</keyword>
<evidence type="ECO:0000313" key="5">
    <source>
        <dbReference type="EMBL" id="AZQ09860.1"/>
    </source>
</evidence>
<evidence type="ECO:0000256" key="3">
    <source>
        <dbReference type="SAM" id="MobiDB-lite"/>
    </source>
</evidence>
<feature type="domain" description="TsaA-like" evidence="4">
    <location>
        <begin position="8"/>
        <end position="148"/>
    </location>
</feature>
<feature type="region of interest" description="Disordered" evidence="3">
    <location>
        <begin position="239"/>
        <end position="270"/>
    </location>
</feature>
<dbReference type="CDD" id="cd09281">
    <property type="entry name" value="UPF0066"/>
    <property type="match status" value="1"/>
</dbReference>
<evidence type="ECO:0000256" key="2">
    <source>
        <dbReference type="ARBA" id="ARBA00033753"/>
    </source>
</evidence>
<gene>
    <name evidence="5" type="primary">tsaA_1</name>
    <name evidence="5" type="ORF">STH12_00721</name>
</gene>
<dbReference type="PROSITE" id="PS51668">
    <property type="entry name" value="TSAA_2"/>
    <property type="match status" value="1"/>
</dbReference>
<dbReference type="EC" id="2.1.1.-" evidence="5"/>
<organism evidence="5 6">
    <name type="scientific">Shewanella khirikhana</name>
    <dbReference type="NCBI Taxonomy" id="1965282"/>
    <lineage>
        <taxon>Bacteria</taxon>
        <taxon>Pseudomonadati</taxon>
        <taxon>Pseudomonadota</taxon>
        <taxon>Gammaproteobacteria</taxon>
        <taxon>Alteromonadales</taxon>
        <taxon>Shewanellaceae</taxon>
        <taxon>Shewanella</taxon>
    </lineage>
</organism>
<dbReference type="Pfam" id="PF01980">
    <property type="entry name" value="TrmO_N"/>
    <property type="match status" value="1"/>
</dbReference>
<dbReference type="NCBIfam" id="TIGR00104">
    <property type="entry name" value="tRNA_TsaA"/>
    <property type="match status" value="1"/>
</dbReference>
<evidence type="ECO:0000259" key="4">
    <source>
        <dbReference type="PROSITE" id="PS51668"/>
    </source>
</evidence>
<sequence length="270" mass="29414">MKAFENLIQAVATCHTPYRQKFGIPRQPGLVNAHGFVELLPPFNDPDTVRGLEQYSHLWLLFCFHENLSQGWKNTVRPPRLGGNEKLGVFATRSTFRPNGIGQSVVRLHGIVKRKGKLCLEISGMDLLDGTPIIDIKPYIPFSDAIVDAKGGMAQEAPVLIEVSYSETASVQIASLGQGDARPDLAALIDGVLAQDPRPAYKKAKDDPKLYQVALYDLDIFWCIQDGKAHVLELKPTKVGQVTSEPNTSGQNVSGQGRSGQGHSGQSNDA</sequence>
<comment type="similarity">
    <text evidence="2">Belongs to the tRNA methyltransferase O family.</text>
</comment>
<keyword evidence="5" id="KW-0489">Methyltransferase</keyword>
<proteinExistence type="inferred from homology"/>
<reference evidence="6" key="1">
    <citation type="submission" date="2017-03" db="EMBL/GenBank/DDBJ databases">
        <title>Full genome sequence of a non-lethal Shewanella isolate that potentiates virulence of Vibio parahaemolyticus causing acute hepatopancreatic necrosis disease (AHPND) in shrimp.</title>
        <authorList>
            <person name="Prachumwat A."/>
            <person name="Sritunyalucksana K."/>
        </authorList>
    </citation>
    <scope>NUCLEOTIDE SEQUENCE [LARGE SCALE GENOMIC DNA]</scope>
    <source>
        <strain evidence="6">TH2012</strain>
    </source>
</reference>
<feature type="compositionally biased region" description="Polar residues" evidence="3">
    <location>
        <begin position="240"/>
        <end position="253"/>
    </location>
</feature>
<dbReference type="RefSeq" id="WP_237158734.1">
    <property type="nucleotide sequence ID" value="NZ_CP020373.1"/>
</dbReference>
<dbReference type="PROSITE" id="PS01318">
    <property type="entry name" value="TSAA_1"/>
    <property type="match status" value="1"/>
</dbReference>
<accession>A0ABN5TSS8</accession>
<dbReference type="InterPro" id="IPR023370">
    <property type="entry name" value="TrmO-like_N"/>
</dbReference>
<dbReference type="GO" id="GO:0032259">
    <property type="term" value="P:methylation"/>
    <property type="evidence" value="ECO:0007669"/>
    <property type="project" value="UniProtKB-KW"/>
</dbReference>
<dbReference type="Pfam" id="PF18389">
    <property type="entry name" value="TrmO_C"/>
    <property type="match status" value="1"/>
</dbReference>
<dbReference type="PANTHER" id="PTHR12818">
    <property type="entry name" value="TRNA (ADENINE(37)-N6)-METHYLTRANSFERASE"/>
    <property type="match status" value="1"/>
</dbReference>
<dbReference type="EMBL" id="CP020373">
    <property type="protein sequence ID" value="AZQ09860.1"/>
    <property type="molecule type" value="Genomic_DNA"/>
</dbReference>
<evidence type="ECO:0000256" key="1">
    <source>
        <dbReference type="ARBA" id="ARBA00022691"/>
    </source>
</evidence>
<name>A0ABN5TSS8_9GAMM</name>
<dbReference type="Gene3D" id="2.40.30.70">
    <property type="entry name" value="YaeB-like"/>
    <property type="match status" value="1"/>
</dbReference>
<keyword evidence="5" id="KW-0808">Transferase</keyword>
<protein>
    <submittedName>
        <fullName evidence="5">tRNA (Adenine(37)-N6)-methyltransferase</fullName>
        <ecNumber evidence="5">2.1.1.-</ecNumber>
    </submittedName>
</protein>
<keyword evidence="6" id="KW-1185">Reference proteome</keyword>
<dbReference type="InterPro" id="IPR036414">
    <property type="entry name" value="YaeB_N_sf"/>
</dbReference>
<dbReference type="Gene3D" id="3.30.2310.10">
    <property type="entry name" value="YaeB-like"/>
    <property type="match status" value="1"/>
</dbReference>
<evidence type="ECO:0000313" key="6">
    <source>
        <dbReference type="Proteomes" id="UP000278437"/>
    </source>
</evidence>
<dbReference type="PANTHER" id="PTHR12818:SF0">
    <property type="entry name" value="TRNA (ADENINE(37)-N6)-METHYLTRANSFERASE"/>
    <property type="match status" value="1"/>
</dbReference>
<dbReference type="InterPro" id="IPR036413">
    <property type="entry name" value="YaeB-like_sf"/>
</dbReference>
<dbReference type="InterPro" id="IPR040372">
    <property type="entry name" value="YaeB-like"/>
</dbReference>
<dbReference type="SUPFAM" id="SSF118196">
    <property type="entry name" value="YaeB-like"/>
    <property type="match status" value="1"/>
</dbReference>
<dbReference type="InterPro" id="IPR041369">
    <property type="entry name" value="TrmO_C"/>
</dbReference>
<dbReference type="Proteomes" id="UP000278437">
    <property type="component" value="Chromosome"/>
</dbReference>